<reference evidence="1" key="1">
    <citation type="submission" date="2018-11" db="EMBL/GenBank/DDBJ databases">
        <authorList>
            <consortium name="Pathogen Informatics"/>
        </authorList>
    </citation>
    <scope>NUCLEOTIDE SEQUENCE</scope>
</reference>
<comment type="caution">
    <text evidence="1">The sequence shown here is derived from an EMBL/GenBank/DDBJ whole genome shotgun (WGS) entry which is preliminary data.</text>
</comment>
<dbReference type="EMBL" id="CAAALY010287555">
    <property type="protein sequence ID" value="VEL43971.1"/>
    <property type="molecule type" value="Genomic_DNA"/>
</dbReference>
<evidence type="ECO:0000313" key="1">
    <source>
        <dbReference type="EMBL" id="VEL43971.1"/>
    </source>
</evidence>
<sequence length="103" mass="11243">MGNRPASNTRRSTCTIGRQVPRNEMGQQEVNNLTECRLPRVAKVQPSEVVFVRFSHLLCWTGPSAGLFAAAPKVLTTDHPNSLPLSLSLALSLYHSISLSISL</sequence>
<keyword evidence="2" id="KW-1185">Reference proteome</keyword>
<proteinExistence type="predicted"/>
<accession>A0A3S5CS99</accession>
<dbReference type="Proteomes" id="UP000784294">
    <property type="component" value="Unassembled WGS sequence"/>
</dbReference>
<evidence type="ECO:0000313" key="2">
    <source>
        <dbReference type="Proteomes" id="UP000784294"/>
    </source>
</evidence>
<protein>
    <submittedName>
        <fullName evidence="1">Uncharacterized protein</fullName>
    </submittedName>
</protein>
<dbReference type="AlphaFoldDB" id="A0A3S5CS99"/>
<organism evidence="1 2">
    <name type="scientific">Protopolystoma xenopodis</name>
    <dbReference type="NCBI Taxonomy" id="117903"/>
    <lineage>
        <taxon>Eukaryota</taxon>
        <taxon>Metazoa</taxon>
        <taxon>Spiralia</taxon>
        <taxon>Lophotrochozoa</taxon>
        <taxon>Platyhelminthes</taxon>
        <taxon>Monogenea</taxon>
        <taxon>Polyopisthocotylea</taxon>
        <taxon>Polystomatidea</taxon>
        <taxon>Polystomatidae</taxon>
        <taxon>Protopolystoma</taxon>
    </lineage>
</organism>
<name>A0A3S5CS99_9PLAT</name>
<gene>
    <name evidence="1" type="ORF">PXEA_LOCUS37411</name>
</gene>